<dbReference type="HOGENOM" id="CLU_2836040_0_0_1"/>
<dbReference type="Proteomes" id="UP000004995">
    <property type="component" value="Unassembled WGS sequence"/>
</dbReference>
<sequence>MYSDHEYSMPAWGSICGSNFICTKYTVYEVMGLWHEHILIADSSYPTRKREIQLTTISSSISSFQN</sequence>
<accession>K3Y0P1</accession>
<organism evidence="1 2">
    <name type="scientific">Setaria italica</name>
    <name type="common">Foxtail millet</name>
    <name type="synonym">Panicum italicum</name>
    <dbReference type="NCBI Taxonomy" id="4555"/>
    <lineage>
        <taxon>Eukaryota</taxon>
        <taxon>Viridiplantae</taxon>
        <taxon>Streptophyta</taxon>
        <taxon>Embryophyta</taxon>
        <taxon>Tracheophyta</taxon>
        <taxon>Spermatophyta</taxon>
        <taxon>Magnoliopsida</taxon>
        <taxon>Liliopsida</taxon>
        <taxon>Poales</taxon>
        <taxon>Poaceae</taxon>
        <taxon>PACMAD clade</taxon>
        <taxon>Panicoideae</taxon>
        <taxon>Panicodae</taxon>
        <taxon>Paniceae</taxon>
        <taxon>Cenchrinae</taxon>
        <taxon>Setaria</taxon>
    </lineage>
</organism>
<reference evidence="1" key="2">
    <citation type="submission" date="2018-08" db="UniProtKB">
        <authorList>
            <consortium name="EnsemblPlants"/>
        </authorList>
    </citation>
    <scope>IDENTIFICATION</scope>
    <source>
        <strain evidence="1">Yugu1</strain>
    </source>
</reference>
<keyword evidence="2" id="KW-1185">Reference proteome</keyword>
<reference evidence="2" key="1">
    <citation type="journal article" date="2012" name="Nat. Biotechnol.">
        <title>Reference genome sequence of the model plant Setaria.</title>
        <authorList>
            <person name="Bennetzen J.L."/>
            <person name="Schmutz J."/>
            <person name="Wang H."/>
            <person name="Percifield R."/>
            <person name="Hawkins J."/>
            <person name="Pontaroli A.C."/>
            <person name="Estep M."/>
            <person name="Feng L."/>
            <person name="Vaughn J.N."/>
            <person name="Grimwood J."/>
            <person name="Jenkins J."/>
            <person name="Barry K."/>
            <person name="Lindquist E."/>
            <person name="Hellsten U."/>
            <person name="Deshpande S."/>
            <person name="Wang X."/>
            <person name="Wu X."/>
            <person name="Mitros T."/>
            <person name="Triplett J."/>
            <person name="Yang X."/>
            <person name="Ye C.Y."/>
            <person name="Mauro-Herrera M."/>
            <person name="Wang L."/>
            <person name="Li P."/>
            <person name="Sharma M."/>
            <person name="Sharma R."/>
            <person name="Ronald P.C."/>
            <person name="Panaud O."/>
            <person name="Kellogg E.A."/>
            <person name="Brutnell T.P."/>
            <person name="Doust A.N."/>
            <person name="Tuskan G.A."/>
            <person name="Rokhsar D."/>
            <person name="Devos K.M."/>
        </authorList>
    </citation>
    <scope>NUCLEOTIDE SEQUENCE [LARGE SCALE GENOMIC DNA]</scope>
    <source>
        <strain evidence="2">cv. Yugu1</strain>
    </source>
</reference>
<proteinExistence type="predicted"/>
<name>K3Y0P1_SETIT</name>
<evidence type="ECO:0000313" key="1">
    <source>
        <dbReference type="EnsemblPlants" id="KQL10336"/>
    </source>
</evidence>
<dbReference type="InParanoid" id="K3Y0P1"/>
<dbReference type="Gramene" id="KQL10336">
    <property type="protein sequence ID" value="KQL10336"/>
    <property type="gene ID" value="SETIT_007752mg"/>
</dbReference>
<protein>
    <submittedName>
        <fullName evidence="1">Uncharacterized protein</fullName>
    </submittedName>
</protein>
<dbReference type="AlphaFoldDB" id="K3Y0P1"/>
<dbReference type="EMBL" id="AGNK02002368">
    <property type="status" value="NOT_ANNOTATED_CDS"/>
    <property type="molecule type" value="Genomic_DNA"/>
</dbReference>
<evidence type="ECO:0000313" key="2">
    <source>
        <dbReference type="Proteomes" id="UP000004995"/>
    </source>
</evidence>
<dbReference type="EnsemblPlants" id="KQL10336">
    <property type="protein sequence ID" value="KQL10336"/>
    <property type="gene ID" value="SETIT_007752mg"/>
</dbReference>